<proteinExistence type="predicted"/>
<dbReference type="Proteomes" id="UP001149074">
    <property type="component" value="Unassembled WGS sequence"/>
</dbReference>
<comment type="caution">
    <text evidence="2">The sequence shown here is derived from an EMBL/GenBank/DDBJ whole genome shotgun (WGS) entry which is preliminary data.</text>
</comment>
<evidence type="ECO:0000256" key="1">
    <source>
        <dbReference type="SAM" id="MobiDB-lite"/>
    </source>
</evidence>
<organism evidence="2 3">
    <name type="scientific">Penicillium argentinense</name>
    <dbReference type="NCBI Taxonomy" id="1131581"/>
    <lineage>
        <taxon>Eukaryota</taxon>
        <taxon>Fungi</taxon>
        <taxon>Dikarya</taxon>
        <taxon>Ascomycota</taxon>
        <taxon>Pezizomycotina</taxon>
        <taxon>Eurotiomycetes</taxon>
        <taxon>Eurotiomycetidae</taxon>
        <taxon>Eurotiales</taxon>
        <taxon>Aspergillaceae</taxon>
        <taxon>Penicillium</taxon>
    </lineage>
</organism>
<name>A0A9W9JXT5_9EURO</name>
<keyword evidence="3" id="KW-1185">Reference proteome</keyword>
<reference evidence="2" key="1">
    <citation type="submission" date="2022-11" db="EMBL/GenBank/DDBJ databases">
        <authorList>
            <person name="Petersen C."/>
        </authorList>
    </citation>
    <scope>NUCLEOTIDE SEQUENCE</scope>
    <source>
        <strain evidence="2">IBT 30761</strain>
    </source>
</reference>
<dbReference type="EMBL" id="JAPQKI010000010">
    <property type="protein sequence ID" value="KAJ5085336.1"/>
    <property type="molecule type" value="Genomic_DNA"/>
</dbReference>
<dbReference type="AlphaFoldDB" id="A0A9W9JXT5"/>
<gene>
    <name evidence="2" type="ORF">N7532_010107</name>
</gene>
<feature type="compositionally biased region" description="Polar residues" evidence="1">
    <location>
        <begin position="44"/>
        <end position="54"/>
    </location>
</feature>
<protein>
    <submittedName>
        <fullName evidence="2">Uncharacterized protein</fullName>
    </submittedName>
</protein>
<feature type="region of interest" description="Disordered" evidence="1">
    <location>
        <begin position="37"/>
        <end position="60"/>
    </location>
</feature>
<dbReference type="RefSeq" id="XP_056470014.1">
    <property type="nucleotide sequence ID" value="XM_056622598.1"/>
</dbReference>
<evidence type="ECO:0000313" key="2">
    <source>
        <dbReference type="EMBL" id="KAJ5085336.1"/>
    </source>
</evidence>
<accession>A0A9W9JXT5</accession>
<sequence>MEDPEMMEVVRNTHAYGLSTYTRITAHPDEVCRSIPKNLEDKSVSTPTTPSIGNTIPLPS</sequence>
<reference evidence="2" key="2">
    <citation type="journal article" date="2023" name="IMA Fungus">
        <title>Comparative genomic study of the Penicillium genus elucidates a diverse pangenome and 15 lateral gene transfer events.</title>
        <authorList>
            <person name="Petersen C."/>
            <person name="Sorensen T."/>
            <person name="Nielsen M.R."/>
            <person name="Sondergaard T.E."/>
            <person name="Sorensen J.L."/>
            <person name="Fitzpatrick D.A."/>
            <person name="Frisvad J.C."/>
            <person name="Nielsen K.L."/>
        </authorList>
    </citation>
    <scope>NUCLEOTIDE SEQUENCE</scope>
    <source>
        <strain evidence="2">IBT 30761</strain>
    </source>
</reference>
<dbReference type="GeneID" id="81361577"/>
<evidence type="ECO:0000313" key="3">
    <source>
        <dbReference type="Proteomes" id="UP001149074"/>
    </source>
</evidence>